<dbReference type="Proteomes" id="UP000005324">
    <property type="component" value="Unassembled WGS sequence"/>
</dbReference>
<dbReference type="HOGENOM" id="CLU_026443_3_0_5"/>
<name>D5RMS2_9PROT</name>
<dbReference type="Pfam" id="PF04303">
    <property type="entry name" value="PrpF"/>
    <property type="match status" value="1"/>
</dbReference>
<dbReference type="Gene3D" id="3.10.310.10">
    <property type="entry name" value="Diaminopimelate Epimerase, Chain A, domain 1"/>
    <property type="match status" value="2"/>
</dbReference>
<keyword evidence="2" id="KW-0413">Isomerase</keyword>
<dbReference type="RefSeq" id="WP_007005313.1">
    <property type="nucleotide sequence ID" value="NZ_GG770782.1"/>
</dbReference>
<sequence length="228" mass="23504">MQMRIPCVLMRGGTSRGPFFLAAHLPEDPAQRDAVLLAALGSPHPMQLDGLGGGSSLTSKAAIISPSAEPGVDVDYLFAQVAVDRRSVDTRPNCGNMLAAVGPFAIEAGLVAPRHPRTLVRIRNRNTGQLVEAVVCTPQRRVSYEGDAAIPGVPGTAAPIALRFRDLAGSKTGRLFPSGQAAETIDGCAVTLIDGAMPMMLVAAAALGLPPAAAPEAIEADAALLARL</sequence>
<proteinExistence type="inferred from homology"/>
<evidence type="ECO:0000256" key="1">
    <source>
        <dbReference type="ARBA" id="ARBA00007673"/>
    </source>
</evidence>
<dbReference type="AlphaFoldDB" id="D5RMS2"/>
<dbReference type="EMBL" id="ADVL01000412">
    <property type="protein sequence ID" value="EFH11398.1"/>
    <property type="molecule type" value="Genomic_DNA"/>
</dbReference>
<keyword evidence="4" id="KW-1185">Reference proteome</keyword>
<evidence type="ECO:0000313" key="4">
    <source>
        <dbReference type="Proteomes" id="UP000005324"/>
    </source>
</evidence>
<comment type="caution">
    <text evidence="3">The sequence shown here is derived from an EMBL/GenBank/DDBJ whole genome shotgun (WGS) entry which is preliminary data.</text>
</comment>
<dbReference type="SUPFAM" id="SSF54506">
    <property type="entry name" value="Diaminopimelate epimerase-like"/>
    <property type="match status" value="2"/>
</dbReference>
<gene>
    <name evidence="3" type="ORF">HMPREF0731_2383</name>
</gene>
<organism evidence="3 4">
    <name type="scientific">Pseudoroseomonas cervicalis ATCC 49957</name>
    <dbReference type="NCBI Taxonomy" id="525371"/>
    <lineage>
        <taxon>Bacteria</taxon>
        <taxon>Pseudomonadati</taxon>
        <taxon>Pseudomonadota</taxon>
        <taxon>Alphaproteobacteria</taxon>
        <taxon>Acetobacterales</taxon>
        <taxon>Roseomonadaceae</taxon>
        <taxon>Roseomonas</taxon>
    </lineage>
</organism>
<evidence type="ECO:0000256" key="2">
    <source>
        <dbReference type="ARBA" id="ARBA00023235"/>
    </source>
</evidence>
<evidence type="ECO:0008006" key="5">
    <source>
        <dbReference type="Google" id="ProtNLM"/>
    </source>
</evidence>
<dbReference type="PANTHER" id="PTHR43709">
    <property type="entry name" value="ACONITATE ISOMERASE-RELATED"/>
    <property type="match status" value="1"/>
</dbReference>
<dbReference type="InterPro" id="IPR007400">
    <property type="entry name" value="PrpF-like"/>
</dbReference>
<dbReference type="GO" id="GO:0016853">
    <property type="term" value="F:isomerase activity"/>
    <property type="evidence" value="ECO:0007669"/>
    <property type="project" value="UniProtKB-KW"/>
</dbReference>
<accession>D5RMS2</accession>
<protein>
    <recommendedName>
        <fullName evidence="5">4-oxalomesaconate tautomerase</fullName>
    </recommendedName>
</protein>
<reference evidence="3 4" key="1">
    <citation type="submission" date="2010-04" db="EMBL/GenBank/DDBJ databases">
        <authorList>
            <person name="Qin X."/>
            <person name="Bachman B."/>
            <person name="Battles P."/>
            <person name="Bell A."/>
            <person name="Bess C."/>
            <person name="Bickham C."/>
            <person name="Chaboub L."/>
            <person name="Chen D."/>
            <person name="Coyle M."/>
            <person name="Deiros D.R."/>
            <person name="Dinh H."/>
            <person name="Forbes L."/>
            <person name="Fowler G."/>
            <person name="Francisco L."/>
            <person name="Fu Q."/>
            <person name="Gubbala S."/>
            <person name="Hale W."/>
            <person name="Han Y."/>
            <person name="Hemphill L."/>
            <person name="Highlander S.K."/>
            <person name="Hirani K."/>
            <person name="Hogues M."/>
            <person name="Jackson L."/>
            <person name="Jakkamsetti A."/>
            <person name="Javaid M."/>
            <person name="Jiang H."/>
            <person name="Korchina V."/>
            <person name="Kovar C."/>
            <person name="Lara F."/>
            <person name="Lee S."/>
            <person name="Mata R."/>
            <person name="Mathew T."/>
            <person name="Moen C."/>
            <person name="Morales K."/>
            <person name="Munidasa M."/>
            <person name="Nazareth L."/>
            <person name="Ngo R."/>
            <person name="Nguyen L."/>
            <person name="Okwuonu G."/>
            <person name="Ongeri F."/>
            <person name="Patil S."/>
            <person name="Petrosino J."/>
            <person name="Pham C."/>
            <person name="Pham P."/>
            <person name="Pu L.-L."/>
            <person name="Puazo M."/>
            <person name="Raj R."/>
            <person name="Reid J."/>
            <person name="Rouhana J."/>
            <person name="Saada N."/>
            <person name="Shang Y."/>
            <person name="Simmons D."/>
            <person name="Thornton R."/>
            <person name="Warren J."/>
            <person name="Weissenberger G."/>
            <person name="Zhang J."/>
            <person name="Zhang L."/>
            <person name="Zhou C."/>
            <person name="Zhu D."/>
            <person name="Muzny D."/>
            <person name="Worley K."/>
            <person name="Gibbs R."/>
        </authorList>
    </citation>
    <scope>NUCLEOTIDE SEQUENCE [LARGE SCALE GENOMIC DNA]</scope>
    <source>
        <strain evidence="3 4">ATCC 49957</strain>
    </source>
</reference>
<feature type="non-terminal residue" evidence="3">
    <location>
        <position position="228"/>
    </location>
</feature>
<evidence type="ECO:0000313" key="3">
    <source>
        <dbReference type="EMBL" id="EFH11398.1"/>
    </source>
</evidence>
<comment type="similarity">
    <text evidence="1">Belongs to the PrpF family.</text>
</comment>
<dbReference type="PANTHER" id="PTHR43709:SF3">
    <property type="entry name" value="ISOMERASE YBHH-RELATED"/>
    <property type="match status" value="1"/>
</dbReference>